<keyword evidence="4 9" id="KW-0812">Transmembrane</keyword>
<dbReference type="PANTHER" id="PTHR11795:SF450">
    <property type="entry name" value="ABC TRANSPORTER PERMEASE PROTEIN"/>
    <property type="match status" value="1"/>
</dbReference>
<evidence type="ECO:0000313" key="11">
    <source>
        <dbReference type="EMBL" id="PUE05793.1"/>
    </source>
</evidence>
<dbReference type="PANTHER" id="PTHR11795">
    <property type="entry name" value="BRANCHED-CHAIN AMINO ACID TRANSPORT SYSTEM PERMEASE PROTEIN LIVH"/>
    <property type="match status" value="1"/>
</dbReference>
<evidence type="ECO:0000256" key="9">
    <source>
        <dbReference type="SAM" id="Phobius"/>
    </source>
</evidence>
<proteinExistence type="inferred from homology"/>
<keyword evidence="12" id="KW-1185">Reference proteome</keyword>
<dbReference type="GO" id="GO:0006865">
    <property type="term" value="P:amino acid transport"/>
    <property type="evidence" value="ECO:0007669"/>
    <property type="project" value="UniProtKB-KW"/>
</dbReference>
<evidence type="ECO:0000256" key="5">
    <source>
        <dbReference type="ARBA" id="ARBA00022970"/>
    </source>
</evidence>
<keyword evidence="3" id="KW-1003">Cell membrane</keyword>
<evidence type="ECO:0000256" key="3">
    <source>
        <dbReference type="ARBA" id="ARBA00022475"/>
    </source>
</evidence>
<dbReference type="AlphaFoldDB" id="A0A657PLS2"/>
<feature type="transmembrane region" description="Helical" evidence="9">
    <location>
        <begin position="267"/>
        <end position="286"/>
    </location>
</feature>
<feature type="transmembrane region" description="Helical" evidence="9">
    <location>
        <begin position="93"/>
        <end position="116"/>
    </location>
</feature>
<dbReference type="InterPro" id="IPR001851">
    <property type="entry name" value="ABC_transp_permease"/>
</dbReference>
<feature type="transmembrane region" description="Helical" evidence="9">
    <location>
        <begin position="6"/>
        <end position="28"/>
    </location>
</feature>
<keyword evidence="2" id="KW-0813">Transport</keyword>
<evidence type="ECO:0000256" key="4">
    <source>
        <dbReference type="ARBA" id="ARBA00022692"/>
    </source>
</evidence>
<dbReference type="Pfam" id="PF02653">
    <property type="entry name" value="BPD_transp_2"/>
    <property type="match status" value="1"/>
</dbReference>
<dbReference type="EMBL" id="PQCO01000011">
    <property type="protein sequence ID" value="PUE05793.1"/>
    <property type="molecule type" value="Genomic_DNA"/>
</dbReference>
<keyword evidence="6 9" id="KW-1133">Transmembrane helix</keyword>
<gene>
    <name evidence="10" type="ORF">B0D84_05845</name>
    <name evidence="11" type="ORF">C3L24_00105</name>
</gene>
<feature type="transmembrane region" description="Helical" evidence="9">
    <location>
        <begin position="182"/>
        <end position="208"/>
    </location>
</feature>
<comment type="caution">
    <text evidence="10">The sequence shown here is derived from an EMBL/GenBank/DDBJ whole genome shotgun (WGS) entry which is preliminary data.</text>
</comment>
<feature type="transmembrane region" description="Helical" evidence="9">
    <location>
        <begin position="61"/>
        <end position="81"/>
    </location>
</feature>
<evidence type="ECO:0000256" key="7">
    <source>
        <dbReference type="ARBA" id="ARBA00023136"/>
    </source>
</evidence>
<evidence type="ECO:0000313" key="12">
    <source>
        <dbReference type="Proteomes" id="UP000243361"/>
    </source>
</evidence>
<dbReference type="Proteomes" id="UP000250928">
    <property type="component" value="Unassembled WGS sequence"/>
</dbReference>
<dbReference type="GO" id="GO:0005886">
    <property type="term" value="C:plasma membrane"/>
    <property type="evidence" value="ECO:0007669"/>
    <property type="project" value="UniProtKB-SubCell"/>
</dbReference>
<evidence type="ECO:0000256" key="8">
    <source>
        <dbReference type="ARBA" id="ARBA00037998"/>
    </source>
</evidence>
<keyword evidence="7 9" id="KW-0472">Membrane</keyword>
<dbReference type="EMBL" id="MUIE01000392">
    <property type="protein sequence ID" value="OQX32651.1"/>
    <property type="molecule type" value="Genomic_DNA"/>
</dbReference>
<dbReference type="GO" id="GO:0022857">
    <property type="term" value="F:transmembrane transporter activity"/>
    <property type="evidence" value="ECO:0007669"/>
    <property type="project" value="InterPro"/>
</dbReference>
<evidence type="ECO:0000256" key="1">
    <source>
        <dbReference type="ARBA" id="ARBA00004429"/>
    </source>
</evidence>
<evidence type="ECO:0000313" key="10">
    <source>
        <dbReference type="EMBL" id="OQX32651.1"/>
    </source>
</evidence>
<reference evidence="10 12" key="1">
    <citation type="submission" date="2017-02" db="EMBL/GenBank/DDBJ databases">
        <title>Novel co-symbiosis in the unique lucinid bivalve Phacoides pectinatus.</title>
        <authorList>
            <person name="Lim S.J."/>
            <person name="Davis B.G."/>
            <person name="Gill D.E."/>
            <person name="Engel A.S."/>
            <person name="Anderson L.C."/>
            <person name="Campbell B.J."/>
        </authorList>
    </citation>
    <scope>NUCLEOTIDE SEQUENCE [LARGE SCALE GENOMIC DNA]</scope>
    <source>
        <strain evidence="10">LUC13016_P6</strain>
    </source>
</reference>
<comment type="subcellular location">
    <subcellularLocation>
        <location evidence="1">Cell inner membrane</location>
        <topology evidence="1">Multi-pass membrane protein</topology>
    </subcellularLocation>
</comment>
<sequence>MWDQILQFVITGTTVGLTYALVALGFAIIYNASDVVNFAQGEFVMIGAMSAIFLASGEQGLPLPLALTGAVLITAAIGMLLQRFAIAPARGASVVTTIIITIGASIFLRGIALLVWGKDIHALPHFSGETPIRIGEATLLPQNLWVMGGAGVMVLGVHYFFNHTAPGKAILACSCNRTAAHLVGINVGLMLLVAYGLSALLGAAAGILVAPITFSSYDAGVMLGLKGFSAAILGGMGNPMGAVAGGLLLGLIESLAAGLISSGYKDAIGFIILLLVLFLRPSGLFGKASAERV</sequence>
<protein>
    <submittedName>
        <fullName evidence="10">Branched-chain amino acid ABC transporter permease</fullName>
    </submittedName>
</protein>
<comment type="similarity">
    <text evidence="8">Belongs to the binding-protein-dependent transport system permease family. LivHM subfamily.</text>
</comment>
<dbReference type="CDD" id="cd06582">
    <property type="entry name" value="TM_PBP1_LivH_like"/>
    <property type="match status" value="1"/>
</dbReference>
<dbReference type="Proteomes" id="UP000243361">
    <property type="component" value="Unassembled WGS sequence"/>
</dbReference>
<organism evidence="10 12">
    <name type="scientific">Candidatus Sedimenticola endophacoides</name>
    <dbReference type="NCBI Taxonomy" id="2548426"/>
    <lineage>
        <taxon>Bacteria</taxon>
        <taxon>Pseudomonadati</taxon>
        <taxon>Pseudomonadota</taxon>
        <taxon>Gammaproteobacteria</taxon>
        <taxon>Chromatiales</taxon>
        <taxon>Sedimenticolaceae</taxon>
        <taxon>Sedimenticola</taxon>
    </lineage>
</organism>
<dbReference type="InterPro" id="IPR052157">
    <property type="entry name" value="BCAA_transport_permease"/>
</dbReference>
<evidence type="ECO:0000256" key="6">
    <source>
        <dbReference type="ARBA" id="ARBA00022989"/>
    </source>
</evidence>
<name>A0A657PLS2_9GAMM</name>
<evidence type="ECO:0000313" key="13">
    <source>
        <dbReference type="Proteomes" id="UP000250928"/>
    </source>
</evidence>
<reference evidence="11 13" key="2">
    <citation type="submission" date="2018-01" db="EMBL/GenBank/DDBJ databases">
        <title>Novel co-symbiosis in the lucinid bivalve Phacoides pectinatus.</title>
        <authorList>
            <person name="Lim S.J."/>
            <person name="Davis B.G."/>
            <person name="Gill D.E."/>
            <person name="Engel A.S."/>
            <person name="Anderson L.C."/>
            <person name="Campbell B.J."/>
        </authorList>
    </citation>
    <scope>NUCLEOTIDE SEQUENCE [LARGE SCALE GENOMIC DNA]</scope>
    <source>
        <strain evidence="11">N3_P5</strain>
    </source>
</reference>
<keyword evidence="5" id="KW-0029">Amino-acid transport</keyword>
<accession>A0A657PLS2</accession>
<feature type="transmembrane region" description="Helical" evidence="9">
    <location>
        <begin position="144"/>
        <end position="161"/>
    </location>
</feature>
<evidence type="ECO:0000256" key="2">
    <source>
        <dbReference type="ARBA" id="ARBA00022448"/>
    </source>
</evidence>